<keyword evidence="4 6" id="KW-1133">Transmembrane helix</keyword>
<keyword evidence="8" id="KW-1185">Reference proteome</keyword>
<evidence type="ECO:0000256" key="4">
    <source>
        <dbReference type="ARBA" id="ARBA00022989"/>
    </source>
</evidence>
<feature type="transmembrane region" description="Helical" evidence="6">
    <location>
        <begin position="135"/>
        <end position="153"/>
    </location>
</feature>
<gene>
    <name evidence="7" type="ORF">G7Y85_16955</name>
</gene>
<evidence type="ECO:0000256" key="1">
    <source>
        <dbReference type="ARBA" id="ARBA00004141"/>
    </source>
</evidence>
<dbReference type="AlphaFoldDB" id="A0A6M2BW23"/>
<dbReference type="PANTHER" id="PTHR31885">
    <property type="entry name" value="GH04784P"/>
    <property type="match status" value="1"/>
</dbReference>
<evidence type="ECO:0000313" key="7">
    <source>
        <dbReference type="EMBL" id="NGY06465.1"/>
    </source>
</evidence>
<dbReference type="Proteomes" id="UP000472676">
    <property type="component" value="Unassembled WGS sequence"/>
</dbReference>
<dbReference type="EMBL" id="JAAMOW010000009">
    <property type="protein sequence ID" value="NGY06465.1"/>
    <property type="molecule type" value="Genomic_DNA"/>
</dbReference>
<keyword evidence="3 6" id="KW-0812">Transmembrane</keyword>
<evidence type="ECO:0000256" key="5">
    <source>
        <dbReference type="ARBA" id="ARBA00023136"/>
    </source>
</evidence>
<dbReference type="GO" id="GO:0016787">
    <property type="term" value="F:hydrolase activity"/>
    <property type="evidence" value="ECO:0007669"/>
    <property type="project" value="TreeGrafter"/>
</dbReference>
<keyword evidence="5 6" id="KW-0472">Membrane</keyword>
<sequence>MPKLLITAIVLSGLIAIAADWNEGKPPLFKILKPLTTILIGVLASLAPDSSYRDALLVALALSLLGDIALMFESNAAFLAGLGSFLLAHLLFMLAFLHGVDRHVLPAWAWLFLAYGVALGMVLVRRAEAALRGPVVVYALVLTGMALTAAMRWQTLGGATGSFALLGAALFVLSDSALGIRKFVGRYAGAQGLILSTYWAGIACIAWSAQAAPL</sequence>
<feature type="transmembrane region" description="Helical" evidence="6">
    <location>
        <begin position="79"/>
        <end position="99"/>
    </location>
</feature>
<dbReference type="PANTHER" id="PTHR31885:SF6">
    <property type="entry name" value="GH04784P"/>
    <property type="match status" value="1"/>
</dbReference>
<reference evidence="7 8" key="1">
    <citation type="journal article" date="2014" name="Int. J. Syst. Evol. Microbiol.">
        <title>Solimonas terrae sp. nov., isolated from soil.</title>
        <authorList>
            <person name="Kim S.J."/>
            <person name="Moon J.Y."/>
            <person name="Weon H.Y."/>
            <person name="Ahn J.H."/>
            <person name="Chen W.M."/>
            <person name="Kwon S.W."/>
        </authorList>
    </citation>
    <scope>NUCLEOTIDE SEQUENCE [LARGE SCALE GENOMIC DNA]</scope>
    <source>
        <strain evidence="7 8">KIS83-12</strain>
    </source>
</reference>
<evidence type="ECO:0000256" key="3">
    <source>
        <dbReference type="ARBA" id="ARBA00022692"/>
    </source>
</evidence>
<name>A0A6M2BW23_9GAMM</name>
<dbReference type="GO" id="GO:0016020">
    <property type="term" value="C:membrane"/>
    <property type="evidence" value="ECO:0007669"/>
    <property type="project" value="UniProtKB-SubCell"/>
</dbReference>
<feature type="transmembrane region" description="Helical" evidence="6">
    <location>
        <begin position="159"/>
        <end position="180"/>
    </location>
</feature>
<dbReference type="RefSeq" id="WP_166260076.1">
    <property type="nucleotide sequence ID" value="NZ_JAAMOW010000009.1"/>
</dbReference>
<accession>A0A6M2BW23</accession>
<feature type="transmembrane region" description="Helical" evidence="6">
    <location>
        <begin position="192"/>
        <end position="212"/>
    </location>
</feature>
<dbReference type="InterPro" id="IPR012506">
    <property type="entry name" value="TMEM86B-like"/>
</dbReference>
<proteinExistence type="inferred from homology"/>
<organism evidence="7 8">
    <name type="scientific">Solimonas terrae</name>
    <dbReference type="NCBI Taxonomy" id="1396819"/>
    <lineage>
        <taxon>Bacteria</taxon>
        <taxon>Pseudomonadati</taxon>
        <taxon>Pseudomonadota</taxon>
        <taxon>Gammaproteobacteria</taxon>
        <taxon>Nevskiales</taxon>
        <taxon>Nevskiaceae</taxon>
        <taxon>Solimonas</taxon>
    </lineage>
</organism>
<evidence type="ECO:0000256" key="6">
    <source>
        <dbReference type="SAM" id="Phobius"/>
    </source>
</evidence>
<evidence type="ECO:0000313" key="8">
    <source>
        <dbReference type="Proteomes" id="UP000472676"/>
    </source>
</evidence>
<comment type="caution">
    <text evidence="7">The sequence shown here is derived from an EMBL/GenBank/DDBJ whole genome shotgun (WGS) entry which is preliminary data.</text>
</comment>
<protein>
    <submittedName>
        <fullName evidence="7">Lysoplasmalogenase</fullName>
    </submittedName>
</protein>
<feature type="transmembrane region" description="Helical" evidence="6">
    <location>
        <begin position="105"/>
        <end position="123"/>
    </location>
</feature>
<evidence type="ECO:0000256" key="2">
    <source>
        <dbReference type="ARBA" id="ARBA00007375"/>
    </source>
</evidence>
<comment type="subcellular location">
    <subcellularLocation>
        <location evidence="1">Membrane</location>
        <topology evidence="1">Multi-pass membrane protein</topology>
    </subcellularLocation>
</comment>
<comment type="similarity">
    <text evidence="2">Belongs to the TMEM86 family.</text>
</comment>
<dbReference type="Pfam" id="PF07947">
    <property type="entry name" value="YhhN"/>
    <property type="match status" value="1"/>
</dbReference>